<dbReference type="SMART" id="SM00342">
    <property type="entry name" value="HTH_ARAC"/>
    <property type="match status" value="1"/>
</dbReference>
<dbReference type="InterPro" id="IPR018062">
    <property type="entry name" value="HTH_AraC-typ_CS"/>
</dbReference>
<gene>
    <name evidence="5" type="ORF">ACFP56_17880</name>
</gene>
<keyword evidence="1" id="KW-0805">Transcription regulation</keyword>
<dbReference type="SUPFAM" id="SSF46689">
    <property type="entry name" value="Homeodomain-like"/>
    <property type="match status" value="2"/>
</dbReference>
<keyword evidence="3" id="KW-0804">Transcription</keyword>
<keyword evidence="6" id="KW-1185">Reference proteome</keyword>
<dbReference type="InterPro" id="IPR029442">
    <property type="entry name" value="GyrI-like"/>
</dbReference>
<name>A0ABW1V9Q1_9BACL</name>
<organism evidence="5 6">
    <name type="scientific">Paenibacillus septentrionalis</name>
    <dbReference type="NCBI Taxonomy" id="429342"/>
    <lineage>
        <taxon>Bacteria</taxon>
        <taxon>Bacillati</taxon>
        <taxon>Bacillota</taxon>
        <taxon>Bacilli</taxon>
        <taxon>Bacillales</taxon>
        <taxon>Paenibacillaceae</taxon>
        <taxon>Paenibacillus</taxon>
    </lineage>
</organism>
<dbReference type="Pfam" id="PF12833">
    <property type="entry name" value="HTH_18"/>
    <property type="match status" value="1"/>
</dbReference>
<dbReference type="InterPro" id="IPR018060">
    <property type="entry name" value="HTH_AraC"/>
</dbReference>
<evidence type="ECO:0000256" key="2">
    <source>
        <dbReference type="ARBA" id="ARBA00023125"/>
    </source>
</evidence>
<evidence type="ECO:0000256" key="1">
    <source>
        <dbReference type="ARBA" id="ARBA00023015"/>
    </source>
</evidence>
<dbReference type="PANTHER" id="PTHR47504">
    <property type="entry name" value="RIGHT ORIGIN-BINDING PROTEIN"/>
    <property type="match status" value="1"/>
</dbReference>
<evidence type="ECO:0000259" key="4">
    <source>
        <dbReference type="PROSITE" id="PS01124"/>
    </source>
</evidence>
<keyword evidence="2" id="KW-0238">DNA-binding</keyword>
<dbReference type="PROSITE" id="PS01124">
    <property type="entry name" value="HTH_ARAC_FAMILY_2"/>
    <property type="match status" value="1"/>
</dbReference>
<dbReference type="Proteomes" id="UP001596233">
    <property type="component" value="Unassembled WGS sequence"/>
</dbReference>
<dbReference type="EMBL" id="JBHSTE010000006">
    <property type="protein sequence ID" value="MFC6334502.1"/>
    <property type="molecule type" value="Genomic_DNA"/>
</dbReference>
<reference evidence="6" key="1">
    <citation type="journal article" date="2019" name="Int. J. Syst. Evol. Microbiol.">
        <title>The Global Catalogue of Microorganisms (GCM) 10K type strain sequencing project: providing services to taxonomists for standard genome sequencing and annotation.</title>
        <authorList>
            <consortium name="The Broad Institute Genomics Platform"/>
            <consortium name="The Broad Institute Genome Sequencing Center for Infectious Disease"/>
            <person name="Wu L."/>
            <person name="Ma J."/>
        </authorList>
    </citation>
    <scope>NUCLEOTIDE SEQUENCE [LARGE SCALE GENOMIC DNA]</scope>
    <source>
        <strain evidence="6">PCU 280</strain>
    </source>
</reference>
<dbReference type="SUPFAM" id="SSF55136">
    <property type="entry name" value="Probable bacterial effector-binding domain"/>
    <property type="match status" value="1"/>
</dbReference>
<evidence type="ECO:0000256" key="3">
    <source>
        <dbReference type="ARBA" id="ARBA00023163"/>
    </source>
</evidence>
<protein>
    <submittedName>
        <fullName evidence="5">GyrI-like domain-containing protein</fullName>
    </submittedName>
</protein>
<dbReference type="InterPro" id="IPR009057">
    <property type="entry name" value="Homeodomain-like_sf"/>
</dbReference>
<dbReference type="RefSeq" id="WP_379237096.1">
    <property type="nucleotide sequence ID" value="NZ_JBHSTE010000006.1"/>
</dbReference>
<accession>A0ABW1V9Q1</accession>
<dbReference type="Gene3D" id="1.10.10.60">
    <property type="entry name" value="Homeodomain-like"/>
    <property type="match status" value="2"/>
</dbReference>
<proteinExistence type="predicted"/>
<evidence type="ECO:0000313" key="5">
    <source>
        <dbReference type="EMBL" id="MFC6334502.1"/>
    </source>
</evidence>
<sequence length="287" mass="32261">MNMLSQFNEAMDFIEQHLMDELDMNQLSRIAGCSDYHFRRMFSTLSGMPLSEYIRRRKLSAAAELLQAGGKVIDVAMQLGYDSPEAFSKAFLLLHGILPSQAKKSNTMLKAIPPMFFQLTIQGGVAMNYRIVEKEAFRIIGFKKRITLQFEGVNHQLDDLVQKLTPEVIAELKSLSNMEPAGILNVSANFTDRTNEGTELDQYIGIATNAANLSYDALQVPASSWAVFEVVGEFPKAVQDTWASIYAQWFPSSGYELTGGPEMLWNEGPDTSKPDFRSEIWIPVRRL</sequence>
<feature type="domain" description="HTH araC/xylS-type" evidence="4">
    <location>
        <begin position="8"/>
        <end position="105"/>
    </location>
</feature>
<dbReference type="Pfam" id="PF06445">
    <property type="entry name" value="GyrI-like"/>
    <property type="match status" value="1"/>
</dbReference>
<comment type="caution">
    <text evidence="5">The sequence shown here is derived from an EMBL/GenBank/DDBJ whole genome shotgun (WGS) entry which is preliminary data.</text>
</comment>
<dbReference type="PROSITE" id="PS00041">
    <property type="entry name" value="HTH_ARAC_FAMILY_1"/>
    <property type="match status" value="1"/>
</dbReference>
<dbReference type="SMART" id="SM00871">
    <property type="entry name" value="AraC_E_bind"/>
    <property type="match status" value="1"/>
</dbReference>
<dbReference type="InterPro" id="IPR011256">
    <property type="entry name" value="Reg_factor_effector_dom_sf"/>
</dbReference>
<dbReference type="PANTHER" id="PTHR47504:SF5">
    <property type="entry name" value="RIGHT ORIGIN-BINDING PROTEIN"/>
    <property type="match status" value="1"/>
</dbReference>
<dbReference type="InterPro" id="IPR010499">
    <property type="entry name" value="AraC_E-bd"/>
</dbReference>
<dbReference type="InterPro" id="IPR050959">
    <property type="entry name" value="MarA-like"/>
</dbReference>
<evidence type="ECO:0000313" key="6">
    <source>
        <dbReference type="Proteomes" id="UP001596233"/>
    </source>
</evidence>
<dbReference type="Gene3D" id="3.20.80.10">
    <property type="entry name" value="Regulatory factor, effector binding domain"/>
    <property type="match status" value="1"/>
</dbReference>